<dbReference type="STRING" id="649747.HMPREF0083_00175"/>
<dbReference type="InterPro" id="IPR010998">
    <property type="entry name" value="Integrase_recombinase_N"/>
</dbReference>
<dbReference type="AlphaFoldDB" id="U1XB05"/>
<sequence>MTGTLSLPLEQLPCHYPFLICHPYERKTPLIYESNTFDIQKFYSKKMEEGLSASYIKQLHSILTKTFRSALEWGLIEKNVMIAVKAPKIQKKNMAIWNMKEAYQFLEHVKARNESLQYLILWCNV</sequence>
<dbReference type="RefSeq" id="WP_021619863.1">
    <property type="nucleotide sequence ID" value="NZ_KE952707.1"/>
</dbReference>
<evidence type="ECO:0000256" key="1">
    <source>
        <dbReference type="ARBA" id="ARBA00023125"/>
    </source>
</evidence>
<keyword evidence="1" id="KW-0238">DNA-binding</keyword>
<organism evidence="2 3">
    <name type="scientific">Aneurinibacillus aneurinilyticus ATCC 12856</name>
    <dbReference type="NCBI Taxonomy" id="649747"/>
    <lineage>
        <taxon>Bacteria</taxon>
        <taxon>Bacillati</taxon>
        <taxon>Bacillota</taxon>
        <taxon>Bacilli</taxon>
        <taxon>Bacillales</taxon>
        <taxon>Paenibacillaceae</taxon>
        <taxon>Aneurinibacillus group</taxon>
        <taxon>Aneurinibacillus</taxon>
    </lineage>
</organism>
<evidence type="ECO:0008006" key="4">
    <source>
        <dbReference type="Google" id="ProtNLM"/>
    </source>
</evidence>
<dbReference type="InterPro" id="IPR011010">
    <property type="entry name" value="DNA_brk_join_enz"/>
</dbReference>
<comment type="caution">
    <text evidence="2">The sequence shown here is derived from an EMBL/GenBank/DDBJ whole genome shotgun (WGS) entry which is preliminary data.</text>
</comment>
<reference evidence="2 3" key="1">
    <citation type="submission" date="2013-08" db="EMBL/GenBank/DDBJ databases">
        <authorList>
            <person name="Weinstock G."/>
            <person name="Sodergren E."/>
            <person name="Wylie T."/>
            <person name="Fulton L."/>
            <person name="Fulton R."/>
            <person name="Fronick C."/>
            <person name="O'Laughlin M."/>
            <person name="Godfrey J."/>
            <person name="Miner T."/>
            <person name="Herter B."/>
            <person name="Appelbaum E."/>
            <person name="Cordes M."/>
            <person name="Lek S."/>
            <person name="Wollam A."/>
            <person name="Pepin K.H."/>
            <person name="Palsikar V.B."/>
            <person name="Mitreva M."/>
            <person name="Wilson R.K."/>
        </authorList>
    </citation>
    <scope>NUCLEOTIDE SEQUENCE [LARGE SCALE GENOMIC DNA]</scope>
    <source>
        <strain evidence="2 3">ATCC 12856</strain>
    </source>
</reference>
<proteinExistence type="predicted"/>
<keyword evidence="3" id="KW-1185">Reference proteome</keyword>
<evidence type="ECO:0000313" key="2">
    <source>
        <dbReference type="EMBL" id="ERI11718.1"/>
    </source>
</evidence>
<dbReference type="GeneID" id="92842290"/>
<dbReference type="EMBL" id="AWSJ01000017">
    <property type="protein sequence ID" value="ERI11718.1"/>
    <property type="molecule type" value="Genomic_DNA"/>
</dbReference>
<dbReference type="Gene3D" id="1.10.150.130">
    <property type="match status" value="1"/>
</dbReference>
<dbReference type="PATRIC" id="fig|649747.3.peg.151"/>
<dbReference type="HOGENOM" id="CLU_1987999_0_0_9"/>
<dbReference type="SUPFAM" id="SSF56349">
    <property type="entry name" value="DNA breaking-rejoining enzymes"/>
    <property type="match status" value="1"/>
</dbReference>
<accession>U1XB05</accession>
<evidence type="ECO:0000313" key="3">
    <source>
        <dbReference type="Proteomes" id="UP000016511"/>
    </source>
</evidence>
<name>U1XB05_ANEAE</name>
<dbReference type="Proteomes" id="UP000016511">
    <property type="component" value="Unassembled WGS sequence"/>
</dbReference>
<dbReference type="GO" id="GO:0003677">
    <property type="term" value="F:DNA binding"/>
    <property type="evidence" value="ECO:0007669"/>
    <property type="project" value="UniProtKB-KW"/>
</dbReference>
<protein>
    <recommendedName>
        <fullName evidence="4">Integrase SAM-like N-terminal domain-containing protein</fullName>
    </recommendedName>
</protein>
<gene>
    <name evidence="2" type="ORF">HMPREF0083_00175</name>
</gene>